<reference evidence="2" key="1">
    <citation type="submission" date="2017-01" db="EMBL/GenBank/DDBJ databases">
        <authorList>
            <person name="Varghese N."/>
            <person name="Submissions S."/>
        </authorList>
    </citation>
    <scope>NUCLEOTIDE SEQUENCE [LARGE SCALE GENOMIC DNA]</scope>
    <source>
        <strain evidence="2">DSM 29591</strain>
    </source>
</reference>
<dbReference type="OrthoDB" id="928930at2"/>
<dbReference type="InterPro" id="IPR029044">
    <property type="entry name" value="Nucleotide-diphossugar_trans"/>
</dbReference>
<dbReference type="CDD" id="cd00761">
    <property type="entry name" value="Glyco_tranf_GTA_type"/>
    <property type="match status" value="1"/>
</dbReference>
<dbReference type="Pfam" id="PF13704">
    <property type="entry name" value="Glyco_tranf_2_4"/>
    <property type="match status" value="1"/>
</dbReference>
<dbReference type="RefSeq" id="WP_076659929.1">
    <property type="nucleotide sequence ID" value="NZ_FTPR01000002.1"/>
</dbReference>
<proteinExistence type="predicted"/>
<organism evidence="1 2">
    <name type="scientific">Yoonia rosea</name>
    <dbReference type="NCBI Taxonomy" id="287098"/>
    <lineage>
        <taxon>Bacteria</taxon>
        <taxon>Pseudomonadati</taxon>
        <taxon>Pseudomonadota</taxon>
        <taxon>Alphaproteobacteria</taxon>
        <taxon>Rhodobacterales</taxon>
        <taxon>Paracoccaceae</taxon>
        <taxon>Yoonia</taxon>
    </lineage>
</organism>
<dbReference type="SUPFAM" id="SSF53448">
    <property type="entry name" value="Nucleotide-diphospho-sugar transferases"/>
    <property type="match status" value="1"/>
</dbReference>
<evidence type="ECO:0000313" key="2">
    <source>
        <dbReference type="Proteomes" id="UP000186997"/>
    </source>
</evidence>
<name>A0A1R3X894_9RHOB</name>
<keyword evidence="1" id="KW-0808">Transferase</keyword>
<sequence length="349" mass="40129">MTRSLFSRIRDKISGVFVTTYAKALVAFRTKHVSGNKQITVGADDVVLVSLVKDAEYYLEKLIDHHRALGVKHILLIDNGSTDRTRELFVDADDVSVFLNTLPVKRFECLLRSRIARRFVKGGWFLFVDSDELISFGRGQGRHISQFAAYCNMHNYDAVIGQCLDLFSPFAIETTADWSYAESVHRFDQYSLEDISYYDYFEAENIDFSWFLKGNVISNHDIKFMFGGIRNEVFGENCCLTTHRMVRNTGGIDLYSHAHCSGNVHCADFAFLIQHYKFCGNLLERDLEIQRNMAWDHGENAKRISRLQSEAGFVISGRHQQLFVDTEDLISKGFLVCSDRYLQQFPKIE</sequence>
<dbReference type="STRING" id="287098.SAMN05421665_2320"/>
<protein>
    <submittedName>
        <fullName evidence="1">Glycosyl transferase family 2</fullName>
    </submittedName>
</protein>
<dbReference type="Gene3D" id="3.90.550.10">
    <property type="entry name" value="Spore Coat Polysaccharide Biosynthesis Protein SpsA, Chain A"/>
    <property type="match status" value="1"/>
</dbReference>
<accession>A0A1R3X894</accession>
<gene>
    <name evidence="1" type="ORF">SAMN05421665_2320</name>
</gene>
<dbReference type="AlphaFoldDB" id="A0A1R3X894"/>
<dbReference type="Proteomes" id="UP000186997">
    <property type="component" value="Unassembled WGS sequence"/>
</dbReference>
<keyword evidence="2" id="KW-1185">Reference proteome</keyword>
<dbReference type="EMBL" id="FTPR01000002">
    <property type="protein sequence ID" value="SIT87262.1"/>
    <property type="molecule type" value="Genomic_DNA"/>
</dbReference>
<dbReference type="GO" id="GO:0016740">
    <property type="term" value="F:transferase activity"/>
    <property type="evidence" value="ECO:0007669"/>
    <property type="project" value="UniProtKB-KW"/>
</dbReference>
<evidence type="ECO:0000313" key="1">
    <source>
        <dbReference type="EMBL" id="SIT87262.1"/>
    </source>
</evidence>